<dbReference type="RefSeq" id="WP_124905913.1">
    <property type="nucleotide sequence ID" value="NZ_CABVPN010000050.1"/>
</dbReference>
<feature type="signal peptide" evidence="2">
    <location>
        <begin position="1"/>
        <end position="25"/>
    </location>
</feature>
<evidence type="ECO:0000256" key="2">
    <source>
        <dbReference type="SAM" id="SignalP"/>
    </source>
</evidence>
<dbReference type="AlphaFoldDB" id="A0A6P2R561"/>
<reference evidence="3 4" key="1">
    <citation type="submission" date="2019-09" db="EMBL/GenBank/DDBJ databases">
        <authorList>
            <person name="Depoorter E."/>
        </authorList>
    </citation>
    <scope>NUCLEOTIDE SEQUENCE [LARGE SCALE GENOMIC DNA]</scope>
    <source>
        <strain evidence="3">LMG 24065</strain>
    </source>
</reference>
<accession>A0A6P2R561</accession>
<dbReference type="PIRSF" id="PIRSF017082">
    <property type="entry name" value="YflP"/>
    <property type="match status" value="1"/>
</dbReference>
<comment type="similarity">
    <text evidence="1">Belongs to the UPF0065 (bug) family.</text>
</comment>
<keyword evidence="4" id="KW-1185">Reference proteome</keyword>
<dbReference type="InterPro" id="IPR042100">
    <property type="entry name" value="Bug_dom1"/>
</dbReference>
<evidence type="ECO:0000256" key="1">
    <source>
        <dbReference type="ARBA" id="ARBA00006987"/>
    </source>
</evidence>
<name>A0A6P2R561_9BURK</name>
<dbReference type="SUPFAM" id="SSF53850">
    <property type="entry name" value="Periplasmic binding protein-like II"/>
    <property type="match status" value="1"/>
</dbReference>
<proteinExistence type="inferred from homology"/>
<dbReference type="PANTHER" id="PTHR42928">
    <property type="entry name" value="TRICARBOXYLATE-BINDING PROTEIN"/>
    <property type="match status" value="1"/>
</dbReference>
<organism evidence="3 4">
    <name type="scientific">Burkholderia diffusa</name>
    <dbReference type="NCBI Taxonomy" id="488732"/>
    <lineage>
        <taxon>Bacteria</taxon>
        <taxon>Pseudomonadati</taxon>
        <taxon>Pseudomonadota</taxon>
        <taxon>Betaproteobacteria</taxon>
        <taxon>Burkholderiales</taxon>
        <taxon>Burkholderiaceae</taxon>
        <taxon>Burkholderia</taxon>
        <taxon>Burkholderia cepacia complex</taxon>
    </lineage>
</organism>
<dbReference type="EMBL" id="CABVPN010000050">
    <property type="protein sequence ID" value="VWC27893.1"/>
    <property type="molecule type" value="Genomic_DNA"/>
</dbReference>
<evidence type="ECO:0008006" key="5">
    <source>
        <dbReference type="Google" id="ProtNLM"/>
    </source>
</evidence>
<sequence length="326" mass="34033">MKKALFCRRLAAGAFVLFSAAAASASDPFPTKPVHIVVATAPGGLADTVTRLLAPKLGQSLGQPVIIENRGGGGGLVGIRYVKDAPPDGYTLLATSADTLGLQSAVKRDPGFVLRKDFTGVGPSVASPLLIEVGASQPFKTFGELTAYAKANPDKLSYGSAGVGSTTHLATAAFLQQSALKMMHVPFKGNGEALPEVMSGRISVIFDALISSSPYLKAGKMRALAVTSPKRLAALPDVPTVAEAGYPNYSYVLYQGLMAPAGTPPAIVQRLSTALQAALSDKALADRLRSYGLEPVTMSPREFTDLLLKNEAEKTKLAAYVGMPKQ</sequence>
<dbReference type="Pfam" id="PF03401">
    <property type="entry name" value="TctC"/>
    <property type="match status" value="1"/>
</dbReference>
<dbReference type="InterPro" id="IPR005064">
    <property type="entry name" value="BUG"/>
</dbReference>
<dbReference type="Gene3D" id="3.40.190.10">
    <property type="entry name" value="Periplasmic binding protein-like II"/>
    <property type="match status" value="1"/>
</dbReference>
<gene>
    <name evidence="3" type="ORF">BDI24065_06217</name>
</gene>
<dbReference type="GeneID" id="93031312"/>
<dbReference type="Proteomes" id="UP000494125">
    <property type="component" value="Unassembled WGS sequence"/>
</dbReference>
<dbReference type="CDD" id="cd07012">
    <property type="entry name" value="PBP2_Bug_TTT"/>
    <property type="match status" value="1"/>
</dbReference>
<evidence type="ECO:0000313" key="4">
    <source>
        <dbReference type="Proteomes" id="UP000494125"/>
    </source>
</evidence>
<dbReference type="Gene3D" id="3.40.190.150">
    <property type="entry name" value="Bordetella uptake gene, domain 1"/>
    <property type="match status" value="1"/>
</dbReference>
<feature type="chain" id="PRO_5026919390" description="ABC transporter substrate-binding protein" evidence="2">
    <location>
        <begin position="26"/>
        <end position="326"/>
    </location>
</feature>
<protein>
    <recommendedName>
        <fullName evidence="5">ABC transporter substrate-binding protein</fullName>
    </recommendedName>
</protein>
<dbReference type="PANTHER" id="PTHR42928:SF5">
    <property type="entry name" value="BLR1237 PROTEIN"/>
    <property type="match status" value="1"/>
</dbReference>
<evidence type="ECO:0000313" key="3">
    <source>
        <dbReference type="EMBL" id="VWC27893.1"/>
    </source>
</evidence>
<keyword evidence="2" id="KW-0732">Signal</keyword>